<dbReference type="EMBL" id="PDJC01000001">
    <property type="protein sequence ID" value="PFG16846.1"/>
    <property type="molecule type" value="Genomic_DNA"/>
</dbReference>
<evidence type="ECO:0000313" key="1">
    <source>
        <dbReference type="EMBL" id="PFG16846.1"/>
    </source>
</evidence>
<evidence type="ECO:0000313" key="2">
    <source>
        <dbReference type="Proteomes" id="UP000226079"/>
    </source>
</evidence>
<accession>A0A2A9CRU2</accession>
<dbReference type="Proteomes" id="UP000226079">
    <property type="component" value="Unassembled WGS sequence"/>
</dbReference>
<keyword evidence="2" id="KW-1185">Reference proteome</keyword>
<dbReference type="AlphaFoldDB" id="A0A2A9CRU2"/>
<reference evidence="1 2" key="1">
    <citation type="submission" date="2017-10" db="EMBL/GenBank/DDBJ databases">
        <title>Sequencing the genomes of 1000 actinobacteria strains.</title>
        <authorList>
            <person name="Klenk H.-P."/>
        </authorList>
    </citation>
    <scope>NUCLEOTIDE SEQUENCE [LARGE SCALE GENOMIC DNA]</scope>
    <source>
        <strain evidence="1 2">DSM 15597</strain>
    </source>
</reference>
<proteinExistence type="predicted"/>
<sequence>MPSQIECVVLSFLPQAMEEPHVSHQVFRQHQVIRGLGGQSVENVLNVGNAAAEAPI</sequence>
<comment type="caution">
    <text evidence="1">The sequence shown here is derived from an EMBL/GenBank/DDBJ whole genome shotgun (WGS) entry which is preliminary data.</text>
</comment>
<protein>
    <submittedName>
        <fullName evidence="1">Uncharacterized protein</fullName>
    </submittedName>
</protein>
<organism evidence="1 2">
    <name type="scientific">Propionicimonas paludicola</name>
    <dbReference type="NCBI Taxonomy" id="185243"/>
    <lineage>
        <taxon>Bacteria</taxon>
        <taxon>Bacillati</taxon>
        <taxon>Actinomycetota</taxon>
        <taxon>Actinomycetes</taxon>
        <taxon>Propionibacteriales</taxon>
        <taxon>Nocardioidaceae</taxon>
        <taxon>Propionicimonas</taxon>
    </lineage>
</organism>
<name>A0A2A9CRU2_9ACTN</name>
<gene>
    <name evidence="1" type="ORF">ATK74_1401</name>
</gene>